<dbReference type="AlphaFoldDB" id="A0A515D9X2"/>
<dbReference type="OrthoDB" id="281660at2"/>
<evidence type="ECO:0000313" key="2">
    <source>
        <dbReference type="Proteomes" id="UP000316798"/>
    </source>
</evidence>
<dbReference type="RefSeq" id="WP_142818375.1">
    <property type="nucleotide sequence ID" value="NZ_CP035503.1"/>
</dbReference>
<evidence type="ECO:0000313" key="1">
    <source>
        <dbReference type="EMBL" id="QDL37207.1"/>
    </source>
</evidence>
<accession>A0A515D9X2</accession>
<proteinExistence type="predicted"/>
<protein>
    <recommendedName>
        <fullName evidence="3">RES domain-containing protein</fullName>
    </recommendedName>
</protein>
<dbReference type="EMBL" id="CP035503">
    <property type="protein sequence ID" value="QDL37207.1"/>
    <property type="molecule type" value="Genomic_DNA"/>
</dbReference>
<reference evidence="1 2" key="1">
    <citation type="submission" date="2019-01" db="EMBL/GenBank/DDBJ databases">
        <title>Genomic insights into a novel species Rhodoferax sp.</title>
        <authorList>
            <person name="Jin L."/>
        </authorList>
    </citation>
    <scope>NUCLEOTIDE SEQUENCE [LARGE SCALE GENOMIC DNA]</scope>
    <source>
        <strain evidence="1 2">CHu59-6-5</strain>
    </source>
</reference>
<keyword evidence="2" id="KW-1185">Reference proteome</keyword>
<evidence type="ECO:0008006" key="3">
    <source>
        <dbReference type="Google" id="ProtNLM"/>
    </source>
</evidence>
<organism evidence="1 2">
    <name type="scientific">Rhodoferax sediminis</name>
    <dbReference type="NCBI Taxonomy" id="2509614"/>
    <lineage>
        <taxon>Bacteria</taxon>
        <taxon>Pseudomonadati</taxon>
        <taxon>Pseudomonadota</taxon>
        <taxon>Betaproteobacteria</taxon>
        <taxon>Burkholderiales</taxon>
        <taxon>Comamonadaceae</taxon>
        <taxon>Rhodoferax</taxon>
    </lineage>
</organism>
<gene>
    <name evidence="1" type="ORF">EUB48_07840</name>
</gene>
<name>A0A515D9X2_9BURK</name>
<dbReference type="Proteomes" id="UP000316798">
    <property type="component" value="Chromosome"/>
</dbReference>
<sequence>MGTRARLGRCNADGSITSIYTHWDGYPQHHLPILTGHYAAPAWLDALLSLGDLSVLAPQIGEPHDFEDRAHRHWCTAYARDRGDTGVAAITSANLTAFAAACSRCGAEYAYLWDGVAWRQGRVMDRPVPHLVGMVPDLRNLSNA</sequence>
<dbReference type="KEGG" id="rhf:EUB48_07840"/>